<dbReference type="EMBL" id="MK937595">
    <property type="protein sequence ID" value="QDH92148.1"/>
    <property type="molecule type" value="Genomic_DNA"/>
</dbReference>
<organism evidence="2 3">
    <name type="scientific">Streptomyces phage Dubu</name>
    <dbReference type="NCBI Taxonomy" id="2591226"/>
    <lineage>
        <taxon>Viruses</taxon>
        <taxon>Duplodnaviria</taxon>
        <taxon>Heunggongvirae</taxon>
        <taxon>Uroviricota</taxon>
        <taxon>Caudoviricetes</taxon>
        <taxon>Dubuvirus</taxon>
        <taxon>Dubuvirus dubu</taxon>
    </lineage>
</organism>
<dbReference type="GeneID" id="77931349"/>
<proteinExistence type="predicted"/>
<dbReference type="Proteomes" id="UP000316735">
    <property type="component" value="Segment"/>
</dbReference>
<gene>
    <name evidence="2" type="primary">43</name>
    <name evidence="2" type="ORF">SEA_DUBU_43</name>
</gene>
<accession>A0A514DEW8</accession>
<dbReference type="KEGG" id="vg:77931349"/>
<feature type="compositionally biased region" description="Acidic residues" evidence="1">
    <location>
        <begin position="307"/>
        <end position="319"/>
    </location>
</feature>
<evidence type="ECO:0000256" key="1">
    <source>
        <dbReference type="SAM" id="MobiDB-lite"/>
    </source>
</evidence>
<evidence type="ECO:0000313" key="3">
    <source>
        <dbReference type="Proteomes" id="UP000316735"/>
    </source>
</evidence>
<protein>
    <submittedName>
        <fullName evidence="2">Uncharacterized protein</fullName>
    </submittedName>
</protein>
<reference evidence="2 3" key="1">
    <citation type="submission" date="2019-05" db="EMBL/GenBank/DDBJ databases">
        <authorList>
            <person name="Derk J.T."/>
            <person name="Gurtovaia V."/>
            <person name="Hoskins I.B.W."/>
            <person name="Meyer D.A."/>
            <person name="Wheatley K.M."/>
            <person name="Pape-Zambito D.A."/>
            <person name="Garlena R.A."/>
            <person name="Russell D.A."/>
            <person name="Pope W.H."/>
            <person name="Jacobs-Sera D."/>
            <person name="Hatfull G.F."/>
        </authorList>
    </citation>
    <scope>NUCLEOTIDE SEQUENCE [LARGE SCALE GENOMIC DNA]</scope>
</reference>
<feature type="region of interest" description="Disordered" evidence="1">
    <location>
        <begin position="296"/>
        <end position="321"/>
    </location>
</feature>
<sequence length="400" mass="44481">MTASRATHFVHEDGTVSTRNSKTRVYAWAVEVKTDQHAEAIAAKYRAKEMARDAQSFERAVATGKTLRKSKSWSQGQTYQDFYAVDPETGAEHWLGAQVVDGQGQVVRESFDRAAEIERKRADQDRAITRKLEEAQELADGPRYRYGIIRWSERRDSAEKALASFRYEHATYRVVEAQEGKAPAAPAPVAEEPQEAAADSTEAATPAAPAVQEPKLTEAQEKALVWAHNLAARDLHLVNGIGARLATVRKLEALGLVTLDAGWDRPWSEGMRPAKPVEYVWLAKLTDAGRALAARLAGEPQEAAQEPQEEPEAAEVQEAPEERHTVTLEHVLARPGEMVTRAWVHVASQADHVDFVEWPGVLNVFDADVAQRLEDRGWRRTGELEYLAGPNAYRGPVRRL</sequence>
<evidence type="ECO:0000313" key="2">
    <source>
        <dbReference type="EMBL" id="QDH92148.1"/>
    </source>
</evidence>
<feature type="compositionally biased region" description="Low complexity" evidence="1">
    <location>
        <begin position="296"/>
        <end position="306"/>
    </location>
</feature>
<name>A0A514DEW8_9CAUD</name>
<feature type="region of interest" description="Disordered" evidence="1">
    <location>
        <begin position="183"/>
        <end position="207"/>
    </location>
</feature>
<dbReference type="RefSeq" id="YP_010655487.1">
    <property type="nucleotide sequence ID" value="NC_070828.1"/>
</dbReference>
<keyword evidence="3" id="KW-1185">Reference proteome</keyword>